<dbReference type="Pfam" id="PF03144">
    <property type="entry name" value="GTP_EFTU_D2"/>
    <property type="match status" value="1"/>
</dbReference>
<dbReference type="Pfam" id="PF00262">
    <property type="entry name" value="Calreticulin"/>
    <property type="match status" value="1"/>
</dbReference>
<feature type="region of interest" description="Disordered" evidence="20">
    <location>
        <begin position="1487"/>
        <end position="1535"/>
    </location>
</feature>
<comment type="similarity">
    <text evidence="3">Belongs to the calreticulin family.</text>
</comment>
<keyword evidence="14" id="KW-0508">mRNA splicing</keyword>
<keyword evidence="19" id="KW-1015">Disulfide bond</keyword>
<dbReference type="InterPro" id="IPR041095">
    <property type="entry name" value="EFG_II"/>
</dbReference>
<dbReference type="InterPro" id="IPR005225">
    <property type="entry name" value="Small_GTP-bd"/>
</dbReference>
<evidence type="ECO:0000256" key="5">
    <source>
        <dbReference type="ARBA" id="ARBA00022664"/>
    </source>
</evidence>
<dbReference type="OrthoDB" id="364892at2759"/>
<dbReference type="Pfam" id="PF14492">
    <property type="entry name" value="EFG_III"/>
    <property type="match status" value="1"/>
</dbReference>
<dbReference type="PROSITE" id="PS00804">
    <property type="entry name" value="CALRETICULIN_2"/>
    <property type="match status" value="1"/>
</dbReference>
<sequence length="1535" mass="173263">MDESFYDEFGNYLGTDLPESDVEEGEETLQAMQEESEEDYEEGEVEPGSSSMALMEIDDVPQTQVILHEDKKYYPSAEEVYGPEVETLVQEEDTQPLSEPIIQPIKIKKFLVDIMNFPELIRNIAIVGHLHHGKTSFVDMLVNETHSSVAWDVDRQERYTDTHTLERDRGVSIKSMPMTVILQNSNSKSYLFSILDTPGHVDFVDEVTAALRLSDGAVIVVDSIEGVMANTERLIKHVIQEKLTFTLVVNKVDRLILELKLPPNDAYYKLKHTIEEVNTIISQYAPGQDLRVSPERGNVCFASSQMGWCFTLKSFAKLYADTYSDLNADDFAKRLWGDIYFNPTERTFSRKSLESKSKRSFVHFILGPLYKIYAQVIGENEDTLKRTLASLGIFLKASHFQLDVKPLLRIVLDQFFGPSTGFVDMVVQHIPSPEKNATNKVEHAYTGPMNTKVAKAMYKCDSDGPLMVYITKLYNSSDASTFDAFGRILSGTVRKGQSVRVLGEGYSIDDEEDMTLQEVTNVWIFESRYRIEVEGVPAGNWVFLGGVDNSIVKTATITNQDVDEDLYIFRPLSFVTTAVLKVAVEPVNPSELPKMLDGLRKINKSYPILVTKVEESGEHIILGTGELYLDCVLHDLRRMYAEIELKVSDPVVRFCETVVETSALKCFAETPNKKNKLTMIAEPLEKGIAEDIEAAKVSIKWPTKDIAKFFEEKYSWDVLAARSIWAFGPDENGPNILMDDTLPTEVDKKLLSSVRDSIRQGFQWGTREGPLCDEPIRNVKFRILDAVLAPEPIYRGGGQIIPTARRVSYSAFLTATPRLMEPVYYVEIQAPADCVSAVYTVLARRRGHVTQDIPKAGSPLYTVKAYIPVIEANGFETDMRTHTQGQAFCQQMFDHWQIIPGDPLDKSIVLRPLEPSPAQHLARDFMVKTRRRKGLSEDVSVNKFFDDPLLLAVAQSDILPNIFELSITMKCNRHFLAFLIASALSVCISAEEAVPNASTAEERPNFKPTTLEAPFLEQFTDDWSKRWFPSSATKDKKGDGEEVFSYVGKWEVEEPSVFPGILGDKGLVLKTKAAHHAISASLKTPLDNTNKSLVVQYEVKLQNGLECGGAYMKLLTESEKGIHAEEFSDKTPYTIMFGPDKCGSTNKVHFIFRHKNPKTGEYEEKHMTSAPTAKNSKLSVLYTLIVKPDNSFEILINNESTKTGNLLKDFSPAVNPPKEIEDPKDKKPDDWVDQPRMADPNAKKPDDWDEDAPKEILDEDAKKPEGWLDDEPLFIPDPDVKKPEDWDEEEDGDWIAPTIPNPKCEEAPGCGEWEPPMKKNPKYKGKWYPPEIDNPAYKGPWKARLIQNPDYYEDLHPSNFENIAAIGFELWTMQDNILFDNIYIGHSVEDAKKFAEETWAVKYKIEKETEDKELKKDVKETPISYWDDPVNYLRTEVDDFLELAYEDPLEAIKQKPEIAGLFGGAFVILFGLLTLLLKLLTLAKKPSASHKKTDAPTPDDKDTDKDSPKDDGSEGDNEGESNVTKRSVKKPPQDN</sequence>
<dbReference type="GO" id="GO:0046540">
    <property type="term" value="C:U4/U6 x U5 tri-snRNP complex"/>
    <property type="evidence" value="ECO:0007669"/>
    <property type="project" value="TreeGrafter"/>
</dbReference>
<dbReference type="InterPro" id="IPR004161">
    <property type="entry name" value="EFTu-like_2"/>
</dbReference>
<dbReference type="Gene3D" id="3.90.1430.10">
    <property type="entry name" value="Yeast translation eEF2 (G' domain)"/>
    <property type="match status" value="1"/>
</dbReference>
<organism evidence="23 24">
    <name type="scientific">Funneliformis caledonium</name>
    <dbReference type="NCBI Taxonomy" id="1117310"/>
    <lineage>
        <taxon>Eukaryota</taxon>
        <taxon>Fungi</taxon>
        <taxon>Fungi incertae sedis</taxon>
        <taxon>Mucoromycota</taxon>
        <taxon>Glomeromycotina</taxon>
        <taxon>Glomeromycetes</taxon>
        <taxon>Glomerales</taxon>
        <taxon>Glomeraceae</taxon>
        <taxon>Funneliformis</taxon>
    </lineage>
</organism>
<dbReference type="SMART" id="SM00838">
    <property type="entry name" value="EFG_C"/>
    <property type="match status" value="1"/>
</dbReference>
<evidence type="ECO:0000256" key="10">
    <source>
        <dbReference type="ARBA" id="ARBA00022989"/>
    </source>
</evidence>
<evidence type="ECO:0000256" key="17">
    <source>
        <dbReference type="ARBA" id="ARBA00045974"/>
    </source>
</evidence>
<evidence type="ECO:0000256" key="21">
    <source>
        <dbReference type="SAM" id="Phobius"/>
    </source>
</evidence>
<evidence type="ECO:0000256" key="7">
    <source>
        <dbReference type="ARBA" id="ARBA00022728"/>
    </source>
</evidence>
<dbReference type="GO" id="GO:0003924">
    <property type="term" value="F:GTPase activity"/>
    <property type="evidence" value="ECO:0007669"/>
    <property type="project" value="InterPro"/>
</dbReference>
<dbReference type="InterPro" id="IPR005517">
    <property type="entry name" value="Transl_elong_EFG/EF2_IV"/>
</dbReference>
<dbReference type="SUPFAM" id="SSF54211">
    <property type="entry name" value="Ribosomal protein S5 domain 2-like"/>
    <property type="match status" value="1"/>
</dbReference>
<keyword evidence="15" id="KW-0539">Nucleus</keyword>
<dbReference type="InterPro" id="IPR044121">
    <property type="entry name" value="Snu114_GTP-bd"/>
</dbReference>
<evidence type="ECO:0000256" key="11">
    <source>
        <dbReference type="ARBA" id="ARBA00023134"/>
    </source>
</evidence>
<dbReference type="Gene3D" id="2.40.30.10">
    <property type="entry name" value="Translation factors"/>
    <property type="match status" value="1"/>
</dbReference>
<dbReference type="EMBL" id="CAJVPQ010000209">
    <property type="protein sequence ID" value="CAG8457643.1"/>
    <property type="molecule type" value="Genomic_DNA"/>
</dbReference>
<dbReference type="GO" id="GO:0000974">
    <property type="term" value="C:Prp19 complex"/>
    <property type="evidence" value="ECO:0007669"/>
    <property type="project" value="UniProtKB-ARBA"/>
</dbReference>
<evidence type="ECO:0000256" key="8">
    <source>
        <dbReference type="ARBA" id="ARBA00022741"/>
    </source>
</evidence>
<dbReference type="InterPro" id="IPR001580">
    <property type="entry name" value="Calret/calnex"/>
</dbReference>
<dbReference type="FunFam" id="3.40.50.300:FF:000646">
    <property type="entry name" value="U5 small nuclear ribonucleoprotein component"/>
    <property type="match status" value="1"/>
</dbReference>
<keyword evidence="6 21" id="KW-0812">Transmembrane</keyword>
<feature type="compositionally biased region" description="Basic and acidic residues" evidence="20">
    <location>
        <begin position="1241"/>
        <end position="1266"/>
    </location>
</feature>
<dbReference type="GO" id="GO:0005525">
    <property type="term" value="F:GTP binding"/>
    <property type="evidence" value="ECO:0007669"/>
    <property type="project" value="UniProtKB-KW"/>
</dbReference>
<keyword evidence="9" id="KW-0256">Endoplasmic reticulum</keyword>
<feature type="domain" description="Tr-type G" evidence="22">
    <location>
        <begin position="119"/>
        <end position="327"/>
    </location>
</feature>
<dbReference type="GO" id="GO:0051082">
    <property type="term" value="F:unfolded protein binding"/>
    <property type="evidence" value="ECO:0007669"/>
    <property type="project" value="InterPro"/>
</dbReference>
<dbReference type="Pfam" id="PF00009">
    <property type="entry name" value="GTP_EFTU"/>
    <property type="match status" value="1"/>
</dbReference>
<dbReference type="Gene3D" id="3.40.50.300">
    <property type="entry name" value="P-loop containing nucleotide triphosphate hydrolases"/>
    <property type="match status" value="1"/>
</dbReference>
<feature type="compositionally biased region" description="Acidic residues" evidence="20">
    <location>
        <begin position="18"/>
        <end position="27"/>
    </location>
</feature>
<evidence type="ECO:0000256" key="16">
    <source>
        <dbReference type="ARBA" id="ARBA00031432"/>
    </source>
</evidence>
<dbReference type="GO" id="GO:0005509">
    <property type="term" value="F:calcium ion binding"/>
    <property type="evidence" value="ECO:0007669"/>
    <property type="project" value="InterPro"/>
</dbReference>
<feature type="transmembrane region" description="Helical" evidence="21">
    <location>
        <begin position="1458"/>
        <end position="1482"/>
    </location>
</feature>
<dbReference type="SUPFAM" id="SSF49899">
    <property type="entry name" value="Concanavalin A-like lectins/glucanases"/>
    <property type="match status" value="1"/>
</dbReference>
<dbReference type="CDD" id="cd04167">
    <property type="entry name" value="Snu114p"/>
    <property type="match status" value="1"/>
</dbReference>
<evidence type="ECO:0000256" key="13">
    <source>
        <dbReference type="ARBA" id="ARBA00023186"/>
    </source>
</evidence>
<comment type="function">
    <text evidence="18">Component of the U5 snRNP complex required for pre-mRNA splicing. Binds GTP.</text>
</comment>
<dbReference type="InterPro" id="IPR018124">
    <property type="entry name" value="Calret/calnex_CS"/>
</dbReference>
<dbReference type="Gene3D" id="3.30.70.870">
    <property type="entry name" value="Elongation Factor G (Translational Gtpase), domain 3"/>
    <property type="match status" value="1"/>
</dbReference>
<feature type="compositionally biased region" description="Acidic residues" evidence="20">
    <location>
        <begin position="34"/>
        <end position="45"/>
    </location>
</feature>
<dbReference type="InterPro" id="IPR014721">
    <property type="entry name" value="Ribsml_uS5_D2-typ_fold_subgr"/>
</dbReference>
<evidence type="ECO:0000259" key="22">
    <source>
        <dbReference type="PROSITE" id="PS51722"/>
    </source>
</evidence>
<dbReference type="InterPro" id="IPR000640">
    <property type="entry name" value="EFG_V-like"/>
</dbReference>
<dbReference type="FunFam" id="3.90.1430.10:FF:000001">
    <property type="entry name" value="116 kDa U5 small nuclear ribonucleoprotein component"/>
    <property type="match status" value="1"/>
</dbReference>
<dbReference type="FunFam" id="2.60.120.200:FF:000011">
    <property type="entry name" value="Probable calnexin"/>
    <property type="match status" value="1"/>
</dbReference>
<dbReference type="InterPro" id="IPR035655">
    <property type="entry name" value="U5-116kDa_C"/>
</dbReference>
<gene>
    <name evidence="23" type="ORF">FCALED_LOCUS1584</name>
</gene>
<dbReference type="InterPro" id="IPR020568">
    <property type="entry name" value="Ribosomal_Su5_D2-typ_SF"/>
</dbReference>
<dbReference type="FunFam" id="3.30.70.870:FF:000002">
    <property type="entry name" value="Translation elongation factor 2"/>
    <property type="match status" value="1"/>
</dbReference>
<keyword evidence="8" id="KW-0547">Nucleotide-binding</keyword>
<keyword evidence="5" id="KW-0507">mRNA processing</keyword>
<keyword evidence="12 21" id="KW-0472">Membrane</keyword>
<keyword evidence="7" id="KW-0747">Spliceosome</keyword>
<dbReference type="InterPro" id="IPR000795">
    <property type="entry name" value="T_Tr_GTP-bd_dom"/>
</dbReference>
<dbReference type="InterPro" id="IPR009000">
    <property type="entry name" value="Transl_B-barrel_sf"/>
</dbReference>
<dbReference type="InterPro" id="IPR009033">
    <property type="entry name" value="Calreticulin/calnexin_P_dom_sf"/>
</dbReference>
<proteinExistence type="inferred from homology"/>
<keyword evidence="13" id="KW-0143">Chaperone</keyword>
<evidence type="ECO:0000256" key="4">
    <source>
        <dbReference type="ARBA" id="ARBA00018774"/>
    </source>
</evidence>
<keyword evidence="11" id="KW-0342">GTP-binding</keyword>
<accession>A0A9N8VR01</accession>
<dbReference type="Pfam" id="PF03764">
    <property type="entry name" value="EFG_IV"/>
    <property type="match status" value="1"/>
</dbReference>
<dbReference type="FunFam" id="2.10.250.10:FF:000001">
    <property type="entry name" value="Calnexin homolog"/>
    <property type="match status" value="1"/>
</dbReference>
<dbReference type="GO" id="GO:0000398">
    <property type="term" value="P:mRNA splicing, via spliceosome"/>
    <property type="evidence" value="ECO:0007669"/>
    <property type="project" value="TreeGrafter"/>
</dbReference>
<evidence type="ECO:0000313" key="24">
    <source>
        <dbReference type="Proteomes" id="UP000789570"/>
    </source>
</evidence>
<dbReference type="Gene3D" id="2.60.120.200">
    <property type="match status" value="1"/>
</dbReference>
<dbReference type="PANTHER" id="PTHR42908">
    <property type="entry name" value="TRANSLATION ELONGATION FACTOR-RELATED"/>
    <property type="match status" value="1"/>
</dbReference>
<keyword evidence="10 21" id="KW-1133">Transmembrane helix</keyword>
<dbReference type="InterPro" id="IPR027417">
    <property type="entry name" value="P-loop_NTPase"/>
</dbReference>
<dbReference type="SUPFAM" id="SSF63887">
    <property type="entry name" value="P-domain of calnexin/calreticulin"/>
    <property type="match status" value="1"/>
</dbReference>
<dbReference type="GO" id="GO:0030623">
    <property type="term" value="F:U5 snRNA binding"/>
    <property type="evidence" value="ECO:0007669"/>
    <property type="project" value="TreeGrafter"/>
</dbReference>
<dbReference type="NCBIfam" id="TIGR00231">
    <property type="entry name" value="small_GTP"/>
    <property type="match status" value="1"/>
</dbReference>
<evidence type="ECO:0000256" key="1">
    <source>
        <dbReference type="ARBA" id="ARBA00004123"/>
    </source>
</evidence>
<dbReference type="FunFam" id="2.40.30.10:FF:000029">
    <property type="entry name" value="116 kDa U5 small nuclear ribonucleoprotein component"/>
    <property type="match status" value="1"/>
</dbReference>
<evidence type="ECO:0000256" key="19">
    <source>
        <dbReference type="PIRSR" id="PIRSR601580-3"/>
    </source>
</evidence>
<protein>
    <recommendedName>
        <fullName evidence="4">116 kDa U5 small nuclear ribonucleoprotein component</fullName>
    </recommendedName>
    <alternativeName>
        <fullName evidence="16">U5 snRNP-specific protein, 116 kDa</fullName>
    </alternativeName>
</protein>
<dbReference type="Gene3D" id="3.30.230.10">
    <property type="match status" value="1"/>
</dbReference>
<dbReference type="Pfam" id="PF00679">
    <property type="entry name" value="EFG_C"/>
    <property type="match status" value="1"/>
</dbReference>
<feature type="region of interest" description="Disordered" evidence="20">
    <location>
        <begin position="1"/>
        <end position="51"/>
    </location>
</feature>
<keyword evidence="24" id="KW-1185">Reference proteome</keyword>
<feature type="region of interest" description="Disordered" evidence="20">
    <location>
        <begin position="1205"/>
        <end position="1316"/>
    </location>
</feature>
<evidence type="ECO:0000256" key="6">
    <source>
        <dbReference type="ARBA" id="ARBA00022692"/>
    </source>
</evidence>
<dbReference type="SUPFAM" id="SSF54980">
    <property type="entry name" value="EF-G C-terminal domain-like"/>
    <property type="match status" value="2"/>
</dbReference>
<comment type="function">
    <text evidence="17">Required for pre-mRNA splicing as component of the spliceosome, including pre-catalytic, catalytic and post-catalytic spliceosomal complexes. Component of the U5 snRNP and the U4/U6-U5 tri-snRNP complex, a building block of the spliceosome. As a component of the minor spliceosome, involved in the splicing of U12-type introns in pre-mRNAs.</text>
</comment>
<dbReference type="CDD" id="cd04090">
    <property type="entry name" value="EF2_II_snRNP"/>
    <property type="match status" value="1"/>
</dbReference>
<dbReference type="PANTHER" id="PTHR42908:SF6">
    <property type="entry name" value="116 KDA U5 SMALL NUCLEAR RIBONUCLEOPROTEIN COMPONENT"/>
    <property type="match status" value="1"/>
</dbReference>
<dbReference type="PROSITE" id="PS00803">
    <property type="entry name" value="CALRETICULIN_1"/>
    <property type="match status" value="1"/>
</dbReference>
<dbReference type="InterPro" id="IPR035647">
    <property type="entry name" value="EFG_III/V"/>
</dbReference>
<dbReference type="GO" id="GO:0005789">
    <property type="term" value="C:endoplasmic reticulum membrane"/>
    <property type="evidence" value="ECO:0007669"/>
    <property type="project" value="UniProtKB-SubCell"/>
</dbReference>
<comment type="caution">
    <text evidence="23">The sequence shown here is derived from an EMBL/GenBank/DDBJ whole genome shotgun (WGS) entry which is preliminary data.</text>
</comment>
<dbReference type="CDD" id="cd01683">
    <property type="entry name" value="EF2_IV_snRNP"/>
    <property type="match status" value="1"/>
</dbReference>
<dbReference type="GO" id="GO:0071007">
    <property type="term" value="C:U2-type catalytic step 2 spliceosome"/>
    <property type="evidence" value="ECO:0007669"/>
    <property type="project" value="TreeGrafter"/>
</dbReference>
<dbReference type="InterPro" id="IPR031950">
    <property type="entry name" value="EFTUD2_N"/>
</dbReference>
<reference evidence="23" key="1">
    <citation type="submission" date="2021-06" db="EMBL/GenBank/DDBJ databases">
        <authorList>
            <person name="Kallberg Y."/>
            <person name="Tangrot J."/>
            <person name="Rosling A."/>
        </authorList>
    </citation>
    <scope>NUCLEOTIDE SEQUENCE</scope>
    <source>
        <strain evidence="23">UK204</strain>
    </source>
</reference>
<evidence type="ECO:0000313" key="23">
    <source>
        <dbReference type="EMBL" id="CAG8457643.1"/>
    </source>
</evidence>
<name>A0A9N8VR01_9GLOM</name>
<dbReference type="PROSITE" id="PS00805">
    <property type="entry name" value="CALRETICULIN_REPEAT"/>
    <property type="match status" value="1"/>
</dbReference>
<dbReference type="FunFam" id="3.30.230.10:FF:000009">
    <property type="entry name" value="116 kDa U5 small nuclear ribonucleoprotein component"/>
    <property type="match status" value="1"/>
</dbReference>
<evidence type="ECO:0000256" key="3">
    <source>
        <dbReference type="ARBA" id="ARBA00010983"/>
    </source>
</evidence>
<dbReference type="Proteomes" id="UP000789570">
    <property type="component" value="Unassembled WGS sequence"/>
</dbReference>
<evidence type="ECO:0000256" key="9">
    <source>
        <dbReference type="ARBA" id="ARBA00022824"/>
    </source>
</evidence>
<evidence type="ECO:0000256" key="18">
    <source>
        <dbReference type="ARBA" id="ARBA00055641"/>
    </source>
</evidence>
<evidence type="ECO:0000256" key="15">
    <source>
        <dbReference type="ARBA" id="ARBA00023242"/>
    </source>
</evidence>
<dbReference type="Pfam" id="PF16004">
    <property type="entry name" value="EFTUD2"/>
    <property type="match status" value="1"/>
</dbReference>
<dbReference type="GO" id="GO:0005829">
    <property type="term" value="C:cytosol"/>
    <property type="evidence" value="ECO:0007669"/>
    <property type="project" value="TreeGrafter"/>
</dbReference>
<dbReference type="GO" id="GO:0006457">
    <property type="term" value="P:protein folding"/>
    <property type="evidence" value="ECO:0007669"/>
    <property type="project" value="InterPro"/>
</dbReference>
<dbReference type="SUPFAM" id="SSF52540">
    <property type="entry name" value="P-loop containing nucleoside triphosphate hydrolases"/>
    <property type="match status" value="1"/>
</dbReference>
<evidence type="ECO:0000256" key="12">
    <source>
        <dbReference type="ARBA" id="ARBA00023136"/>
    </source>
</evidence>
<evidence type="ECO:0000256" key="20">
    <source>
        <dbReference type="SAM" id="MobiDB-lite"/>
    </source>
</evidence>
<dbReference type="CDD" id="cd16264">
    <property type="entry name" value="snRNP_III"/>
    <property type="match status" value="1"/>
</dbReference>
<evidence type="ECO:0000256" key="2">
    <source>
        <dbReference type="ARBA" id="ARBA00004389"/>
    </source>
</evidence>
<dbReference type="InterPro" id="IPR013320">
    <property type="entry name" value="ConA-like_dom_sf"/>
</dbReference>
<feature type="disulfide bond" evidence="19">
    <location>
        <begin position="1107"/>
        <end position="1142"/>
    </location>
</feature>
<dbReference type="CDD" id="cd04098">
    <property type="entry name" value="eEF2_C_snRNP"/>
    <property type="match status" value="1"/>
</dbReference>
<comment type="subcellular location">
    <subcellularLocation>
        <location evidence="2">Endoplasmic reticulum membrane</location>
        <topology evidence="2">Single-pass membrane protein</topology>
    </subcellularLocation>
    <subcellularLocation>
        <location evidence="1">Nucleus</location>
    </subcellularLocation>
</comment>
<dbReference type="PROSITE" id="PS51722">
    <property type="entry name" value="G_TR_2"/>
    <property type="match status" value="1"/>
</dbReference>
<dbReference type="Gene3D" id="2.10.250.10">
    <property type="entry name" value="Calreticulin/calnexin, P domain"/>
    <property type="match status" value="1"/>
</dbReference>
<dbReference type="PRINTS" id="PR00626">
    <property type="entry name" value="CALRETICULIN"/>
</dbReference>
<dbReference type="SUPFAM" id="SSF50447">
    <property type="entry name" value="Translation proteins"/>
    <property type="match status" value="1"/>
</dbReference>
<dbReference type="SMART" id="SM00889">
    <property type="entry name" value="EFG_IV"/>
    <property type="match status" value="1"/>
</dbReference>
<dbReference type="FunFam" id="3.30.70.240:FF:000004">
    <property type="entry name" value="116 kDa U5 small nuclear ribonucleoprotein"/>
    <property type="match status" value="1"/>
</dbReference>
<evidence type="ECO:0000256" key="14">
    <source>
        <dbReference type="ARBA" id="ARBA00023187"/>
    </source>
</evidence>
<feature type="compositionally biased region" description="Basic and acidic residues" evidence="20">
    <location>
        <begin position="1491"/>
        <end position="1512"/>
    </location>
</feature>
<dbReference type="Gene3D" id="3.30.70.240">
    <property type="match status" value="1"/>
</dbReference>
<feature type="compositionally biased region" description="Basic and acidic residues" evidence="20">
    <location>
        <begin position="1218"/>
        <end position="1230"/>
    </location>
</feature>